<evidence type="ECO:0000256" key="5">
    <source>
        <dbReference type="ARBA" id="ARBA00022989"/>
    </source>
</evidence>
<dbReference type="Pfam" id="PF02416">
    <property type="entry name" value="TatA_B_E"/>
    <property type="match status" value="1"/>
</dbReference>
<sequence length="107" mass="11899">MELSLGEMLMIALAFIVLFGPDKLPEIARGLGEGVRKMRGAVDDIKTEIMKEGDNPLSDIKKEIDKVKQSAQDFNPLAEKKNNDFISQETPKIDLSEDDTHEGPVSR</sequence>
<dbReference type="PANTHER" id="PTHR42982">
    <property type="entry name" value="SEC-INDEPENDENT PROTEIN TRANSLOCASE PROTEIN TATA"/>
    <property type="match status" value="1"/>
</dbReference>
<dbReference type="OrthoDB" id="1525160at2"/>
<keyword evidence="4" id="KW-0653">Protein transport</keyword>
<dbReference type="Gene3D" id="1.20.5.3310">
    <property type="match status" value="1"/>
</dbReference>
<evidence type="ECO:0000256" key="7">
    <source>
        <dbReference type="ARBA" id="ARBA00023136"/>
    </source>
</evidence>
<keyword evidence="2" id="KW-0813">Transport</keyword>
<evidence type="ECO:0000256" key="8">
    <source>
        <dbReference type="SAM" id="MobiDB-lite"/>
    </source>
</evidence>
<organism evidence="9 10">
    <name type="scientific">Epilithonimonas hispanica</name>
    <dbReference type="NCBI Taxonomy" id="358687"/>
    <lineage>
        <taxon>Bacteria</taxon>
        <taxon>Pseudomonadati</taxon>
        <taxon>Bacteroidota</taxon>
        <taxon>Flavobacteriia</taxon>
        <taxon>Flavobacteriales</taxon>
        <taxon>Weeksellaceae</taxon>
        <taxon>Chryseobacterium group</taxon>
        <taxon>Epilithonimonas</taxon>
    </lineage>
</organism>
<reference evidence="9 10" key="1">
    <citation type="journal article" date="2006" name="Int. J. Syst. Evol. Microbiol.">
        <title>Chryseobacterium hispanicum sp. nov., isolated from the drinking water distribution system of Sevilla, Spain.</title>
        <authorList>
            <person name="Gallego V."/>
            <person name="Garcia M.T."/>
            <person name="Ventosa A."/>
        </authorList>
    </citation>
    <scope>NUCLEOTIDE SEQUENCE [LARGE SCALE GENOMIC DNA]</scope>
    <source>
        <strain evidence="9 10">KCTC 22104</strain>
    </source>
</reference>
<dbReference type="RefSeq" id="WP_116031370.1">
    <property type="nucleotide sequence ID" value="NZ_JBHLVV010000067.1"/>
</dbReference>
<name>A0A3D9D5G9_9FLAO</name>
<evidence type="ECO:0000256" key="4">
    <source>
        <dbReference type="ARBA" id="ARBA00022927"/>
    </source>
</evidence>
<gene>
    <name evidence="9" type="ORF">DRF58_00165</name>
</gene>
<feature type="region of interest" description="Disordered" evidence="8">
    <location>
        <begin position="77"/>
        <end position="107"/>
    </location>
</feature>
<keyword evidence="5" id="KW-1133">Transmembrane helix</keyword>
<evidence type="ECO:0000256" key="2">
    <source>
        <dbReference type="ARBA" id="ARBA00022448"/>
    </source>
</evidence>
<evidence type="ECO:0000313" key="10">
    <source>
        <dbReference type="Proteomes" id="UP000256326"/>
    </source>
</evidence>
<evidence type="ECO:0000256" key="3">
    <source>
        <dbReference type="ARBA" id="ARBA00022692"/>
    </source>
</evidence>
<keyword evidence="3" id="KW-0812">Transmembrane</keyword>
<dbReference type="InterPro" id="IPR003369">
    <property type="entry name" value="TatA/B/E"/>
</dbReference>
<dbReference type="Proteomes" id="UP000256326">
    <property type="component" value="Unassembled WGS sequence"/>
</dbReference>
<keyword evidence="6" id="KW-0811">Translocation</keyword>
<accession>A0A3D9D5G9</accession>
<evidence type="ECO:0000313" key="9">
    <source>
        <dbReference type="EMBL" id="REC73207.1"/>
    </source>
</evidence>
<evidence type="ECO:0000256" key="1">
    <source>
        <dbReference type="ARBA" id="ARBA00004167"/>
    </source>
</evidence>
<proteinExistence type="predicted"/>
<evidence type="ECO:0000256" key="6">
    <source>
        <dbReference type="ARBA" id="ARBA00023010"/>
    </source>
</evidence>
<keyword evidence="7" id="KW-0472">Membrane</keyword>
<protein>
    <submittedName>
        <fullName evidence="9">Twin-arginine translocase TatA/TatE family subunit</fullName>
    </submittedName>
</protein>
<keyword evidence="10" id="KW-1185">Reference proteome</keyword>
<comment type="subcellular location">
    <subcellularLocation>
        <location evidence="1">Membrane</location>
        <topology evidence="1">Single-pass membrane protein</topology>
    </subcellularLocation>
</comment>
<dbReference type="GO" id="GO:0016020">
    <property type="term" value="C:membrane"/>
    <property type="evidence" value="ECO:0007669"/>
    <property type="project" value="UniProtKB-ARBA"/>
</dbReference>
<dbReference type="GO" id="GO:0015031">
    <property type="term" value="P:protein transport"/>
    <property type="evidence" value="ECO:0007669"/>
    <property type="project" value="UniProtKB-KW"/>
</dbReference>
<comment type="caution">
    <text evidence="9">The sequence shown here is derived from an EMBL/GenBank/DDBJ whole genome shotgun (WGS) entry which is preliminary data.</text>
</comment>
<dbReference type="EMBL" id="QNUG01000001">
    <property type="protein sequence ID" value="REC73207.1"/>
    <property type="molecule type" value="Genomic_DNA"/>
</dbReference>
<dbReference type="PANTHER" id="PTHR42982:SF1">
    <property type="entry name" value="SEC-INDEPENDENT PROTEIN TRANSLOCASE PROTEIN TATA"/>
    <property type="match status" value="1"/>
</dbReference>
<dbReference type="AlphaFoldDB" id="A0A3D9D5G9"/>